<protein>
    <submittedName>
        <fullName evidence="2">Multiple sugar transport system substrate-binding protein</fullName>
    </submittedName>
</protein>
<dbReference type="SUPFAM" id="SSF53850">
    <property type="entry name" value="Periplasmic binding protein-like II"/>
    <property type="match status" value="1"/>
</dbReference>
<keyword evidence="1" id="KW-0732">Signal</keyword>
<organism evidence="2 3">
    <name type="scientific">Catenuloplanes nepalensis</name>
    <dbReference type="NCBI Taxonomy" id="587533"/>
    <lineage>
        <taxon>Bacteria</taxon>
        <taxon>Bacillati</taxon>
        <taxon>Actinomycetota</taxon>
        <taxon>Actinomycetes</taxon>
        <taxon>Micromonosporales</taxon>
        <taxon>Micromonosporaceae</taxon>
        <taxon>Catenuloplanes</taxon>
    </lineage>
</organism>
<sequence length="419" mass="45155">MTSIKRFRTALAALLLAGGLTACGGGDDAGGDVTLRFSWWGNADRAALMQQSIDLFQAAHPTITVTPSFQEFEAYWQKMATETAGGNAPDVLQMDFAYLREYADRNVLLDLKKTGVKVDDLIPAFQGVGEVNGALYGIPTGGNTWCMFYNPKLLTEAGVEEPRTGITWDQYHALLDTVSKKGAGRTYGGSNYRSVIYSFESYLLQAGATLYTGGGKLGFSKQQLIDYWTVGKQYIDDGRFIPSEKVAQIEPASPITKDLIATEFRWDNFFARYASETEAELKIGPVPVTTAGGPTGQYLKPAMLLSASARTDHPDEAAKLISFLINDPQVGRIFGSNRGIPATNAQRDAAVLEGPALAIAEYEEAIAPLLQKAPPAPPKGAGTIEAAFLRIADEISYGRSSVPDAVDTFFTEAEDTLAG</sequence>
<dbReference type="EMBL" id="JAUSRA010000001">
    <property type="protein sequence ID" value="MDP9797000.1"/>
    <property type="molecule type" value="Genomic_DNA"/>
</dbReference>
<dbReference type="PROSITE" id="PS51257">
    <property type="entry name" value="PROKAR_LIPOPROTEIN"/>
    <property type="match status" value="1"/>
</dbReference>
<evidence type="ECO:0000256" key="1">
    <source>
        <dbReference type="SAM" id="SignalP"/>
    </source>
</evidence>
<dbReference type="RefSeq" id="WP_306834014.1">
    <property type="nucleotide sequence ID" value="NZ_JAUSRA010000001.1"/>
</dbReference>
<dbReference type="PANTHER" id="PTHR43649:SF30">
    <property type="entry name" value="ABC TRANSPORTER SUBSTRATE-BINDING PROTEIN"/>
    <property type="match status" value="1"/>
</dbReference>
<feature type="signal peptide" evidence="1">
    <location>
        <begin position="1"/>
        <end position="22"/>
    </location>
</feature>
<keyword evidence="2" id="KW-0813">Transport</keyword>
<dbReference type="InterPro" id="IPR050490">
    <property type="entry name" value="Bact_solute-bd_prot1"/>
</dbReference>
<keyword evidence="2" id="KW-0762">Sugar transport</keyword>
<feature type="chain" id="PRO_5045174486" evidence="1">
    <location>
        <begin position="23"/>
        <end position="419"/>
    </location>
</feature>
<comment type="caution">
    <text evidence="2">The sequence shown here is derived from an EMBL/GenBank/DDBJ whole genome shotgun (WGS) entry which is preliminary data.</text>
</comment>
<dbReference type="Proteomes" id="UP001240984">
    <property type="component" value="Unassembled WGS sequence"/>
</dbReference>
<evidence type="ECO:0000313" key="2">
    <source>
        <dbReference type="EMBL" id="MDP9797000.1"/>
    </source>
</evidence>
<dbReference type="InterPro" id="IPR006059">
    <property type="entry name" value="SBP"/>
</dbReference>
<accession>A0ABT9MZX5</accession>
<name>A0ABT9MZX5_9ACTN</name>
<reference evidence="2 3" key="1">
    <citation type="submission" date="2023-07" db="EMBL/GenBank/DDBJ databases">
        <title>Sequencing the genomes of 1000 actinobacteria strains.</title>
        <authorList>
            <person name="Klenk H.-P."/>
        </authorList>
    </citation>
    <scope>NUCLEOTIDE SEQUENCE [LARGE SCALE GENOMIC DNA]</scope>
    <source>
        <strain evidence="2 3">DSM 44710</strain>
    </source>
</reference>
<proteinExistence type="predicted"/>
<dbReference type="PANTHER" id="PTHR43649">
    <property type="entry name" value="ARABINOSE-BINDING PROTEIN-RELATED"/>
    <property type="match status" value="1"/>
</dbReference>
<dbReference type="Gene3D" id="3.40.190.10">
    <property type="entry name" value="Periplasmic binding protein-like II"/>
    <property type="match status" value="2"/>
</dbReference>
<keyword evidence="3" id="KW-1185">Reference proteome</keyword>
<dbReference type="Pfam" id="PF13416">
    <property type="entry name" value="SBP_bac_8"/>
    <property type="match status" value="1"/>
</dbReference>
<gene>
    <name evidence="2" type="ORF">J2S43_005512</name>
</gene>
<evidence type="ECO:0000313" key="3">
    <source>
        <dbReference type="Proteomes" id="UP001240984"/>
    </source>
</evidence>